<protein>
    <recommendedName>
        <fullName evidence="5">Cytoskeletal protein RodZ</fullName>
    </recommendedName>
</protein>
<dbReference type="RefSeq" id="WP_052882589.1">
    <property type="nucleotide sequence ID" value="NZ_CP010904.1"/>
</dbReference>
<dbReference type="Gene3D" id="1.10.260.40">
    <property type="entry name" value="lambda repressor-like DNA-binding domains"/>
    <property type="match status" value="1"/>
</dbReference>
<dbReference type="CDD" id="cd00093">
    <property type="entry name" value="HTH_XRE"/>
    <property type="match status" value="1"/>
</dbReference>
<keyword evidence="2" id="KW-0812">Transmembrane</keyword>
<dbReference type="InterPro" id="IPR001387">
    <property type="entry name" value="Cro/C1-type_HTH"/>
</dbReference>
<dbReference type="Proteomes" id="UP000035268">
    <property type="component" value="Chromosome"/>
</dbReference>
<dbReference type="InterPro" id="IPR050400">
    <property type="entry name" value="Bact_Cytoskel_RodZ"/>
</dbReference>
<organism evidence="3 4">
    <name type="scientific">Kiritimatiella glycovorans</name>
    <dbReference type="NCBI Taxonomy" id="1307763"/>
    <lineage>
        <taxon>Bacteria</taxon>
        <taxon>Pseudomonadati</taxon>
        <taxon>Kiritimatiellota</taxon>
        <taxon>Kiritimatiellia</taxon>
        <taxon>Kiritimatiellales</taxon>
        <taxon>Kiritimatiellaceae</taxon>
        <taxon>Kiritimatiella</taxon>
    </lineage>
</organism>
<dbReference type="PANTHER" id="PTHR34475:SF1">
    <property type="entry name" value="CYTOSKELETON PROTEIN RODZ"/>
    <property type="match status" value="1"/>
</dbReference>
<accession>A0A0G3EML6</accession>
<evidence type="ECO:0000256" key="1">
    <source>
        <dbReference type="SAM" id="MobiDB-lite"/>
    </source>
</evidence>
<proteinExistence type="predicted"/>
<gene>
    <name evidence="3" type="ORF">L21SP4_02118</name>
</gene>
<reference evidence="4" key="1">
    <citation type="submission" date="2015-02" db="EMBL/GenBank/DDBJ databases">
        <title>Description and complete genome sequence of the first cultured representative of the subdivision 5 of the Verrucomicrobia phylum.</title>
        <authorList>
            <person name="Spring S."/>
            <person name="Bunk B."/>
            <person name="Sproer C."/>
            <person name="Klenk H.-P."/>
        </authorList>
    </citation>
    <scope>NUCLEOTIDE SEQUENCE [LARGE SCALE GENOMIC DNA]</scope>
    <source>
        <strain evidence="4">L21-Fru-AB</strain>
    </source>
</reference>
<reference evidence="3 4" key="2">
    <citation type="journal article" date="2016" name="ISME J.">
        <title>Characterization of the first cultured representative of Verrucomicrobia subdivision 5 indicates the proposal of a novel phylum.</title>
        <authorList>
            <person name="Spring S."/>
            <person name="Bunk B."/>
            <person name="Sproer C."/>
            <person name="Schumann P."/>
            <person name="Rohde M."/>
            <person name="Tindall B.J."/>
            <person name="Klenk H.P."/>
        </authorList>
    </citation>
    <scope>NUCLEOTIDE SEQUENCE [LARGE SCALE GENOMIC DNA]</scope>
    <source>
        <strain evidence="3 4">L21-Fru-AB</strain>
    </source>
</reference>
<sequence length="193" mass="21335">MATIGPQLRKAREAKGVTISEAAHKTKILPQILEDLEKDDFKRMAAPMYTRGFIKIYSEYLGLDPEAMLAEWAGEEPAETRETPEQPSAGRRWRLPPWIRNLPANIRFGRFAKKKLTPRLRLTLIIASAAAVLVLLLLLILSSCGASRGIPAETALPAERGSNLIAPPPEVYLEGPDTVRTDIRTREGGEAPE</sequence>
<dbReference type="KEGG" id="vbl:L21SP4_02118"/>
<dbReference type="PANTHER" id="PTHR34475">
    <property type="match status" value="1"/>
</dbReference>
<dbReference type="InterPro" id="IPR010982">
    <property type="entry name" value="Lambda_DNA-bd_dom_sf"/>
</dbReference>
<feature type="transmembrane region" description="Helical" evidence="2">
    <location>
        <begin position="120"/>
        <end position="141"/>
    </location>
</feature>
<evidence type="ECO:0000313" key="4">
    <source>
        <dbReference type="Proteomes" id="UP000035268"/>
    </source>
</evidence>
<dbReference type="EMBL" id="CP010904">
    <property type="protein sequence ID" value="AKJ65349.1"/>
    <property type="molecule type" value="Genomic_DNA"/>
</dbReference>
<feature type="compositionally biased region" description="Basic and acidic residues" evidence="1">
    <location>
        <begin position="177"/>
        <end position="193"/>
    </location>
</feature>
<name>A0A0G3EML6_9BACT</name>
<evidence type="ECO:0008006" key="5">
    <source>
        <dbReference type="Google" id="ProtNLM"/>
    </source>
</evidence>
<keyword evidence="2" id="KW-0472">Membrane</keyword>
<dbReference type="AlphaFoldDB" id="A0A0G3EML6"/>
<feature type="region of interest" description="Disordered" evidence="1">
    <location>
        <begin position="166"/>
        <end position="193"/>
    </location>
</feature>
<dbReference type="STRING" id="1307763.L21SP4_02118"/>
<dbReference type="Pfam" id="PF13413">
    <property type="entry name" value="HTH_25"/>
    <property type="match status" value="1"/>
</dbReference>
<dbReference type="OrthoDB" id="9797543at2"/>
<evidence type="ECO:0000256" key="2">
    <source>
        <dbReference type="SAM" id="Phobius"/>
    </source>
</evidence>
<dbReference type="GO" id="GO:0003677">
    <property type="term" value="F:DNA binding"/>
    <property type="evidence" value="ECO:0007669"/>
    <property type="project" value="InterPro"/>
</dbReference>
<dbReference type="SUPFAM" id="SSF47413">
    <property type="entry name" value="lambda repressor-like DNA-binding domains"/>
    <property type="match status" value="1"/>
</dbReference>
<evidence type="ECO:0000313" key="3">
    <source>
        <dbReference type="EMBL" id="AKJ65349.1"/>
    </source>
</evidence>
<keyword evidence="2" id="KW-1133">Transmembrane helix</keyword>
<keyword evidence="4" id="KW-1185">Reference proteome</keyword>